<evidence type="ECO:0000259" key="4">
    <source>
        <dbReference type="Pfam" id="PF00535"/>
    </source>
</evidence>
<dbReference type="InterPro" id="IPR029044">
    <property type="entry name" value="Nucleotide-diphossugar_trans"/>
</dbReference>
<dbReference type="SUPFAM" id="SSF53448">
    <property type="entry name" value="Nucleotide-diphospho-sugar transferases"/>
    <property type="match status" value="1"/>
</dbReference>
<dbReference type="PANTHER" id="PTHR43685:SF5">
    <property type="entry name" value="GLYCOSYLTRANSFERASE EPSE-RELATED"/>
    <property type="match status" value="1"/>
</dbReference>
<dbReference type="PANTHER" id="PTHR43685">
    <property type="entry name" value="GLYCOSYLTRANSFERASE"/>
    <property type="match status" value="1"/>
</dbReference>
<dbReference type="GO" id="GO:0016757">
    <property type="term" value="F:glycosyltransferase activity"/>
    <property type="evidence" value="ECO:0007669"/>
    <property type="project" value="UniProtKB-KW"/>
</dbReference>
<evidence type="ECO:0000313" key="5">
    <source>
        <dbReference type="EMBL" id="BDS05284.1"/>
    </source>
</evidence>
<accession>A0AAT9FH97</accession>
<protein>
    <submittedName>
        <fullName evidence="5">Glycosyl transferase family 2</fullName>
    </submittedName>
</protein>
<gene>
    <name evidence="5" type="ORF">NT6N_03240</name>
</gene>
<dbReference type="InterPro" id="IPR036291">
    <property type="entry name" value="NAD(P)-bd_dom_sf"/>
</dbReference>
<proteinExistence type="inferred from homology"/>
<keyword evidence="3 5" id="KW-0808">Transferase</keyword>
<reference evidence="5" key="1">
    <citation type="submission" date="2024-07" db="EMBL/GenBank/DDBJ databases">
        <title>Complete genome sequence of Verrucomicrobiaceae bacterium NT6N.</title>
        <authorList>
            <person name="Huang C."/>
            <person name="Takami H."/>
            <person name="Hamasaki K."/>
        </authorList>
    </citation>
    <scope>NUCLEOTIDE SEQUENCE</scope>
    <source>
        <strain evidence="5">NT6N</strain>
    </source>
</reference>
<dbReference type="Gene3D" id="3.90.550.10">
    <property type="entry name" value="Spore Coat Polysaccharide Biosynthesis Protein SpsA, Chain A"/>
    <property type="match status" value="1"/>
</dbReference>
<keyword evidence="2" id="KW-0328">Glycosyltransferase</keyword>
<dbReference type="SUPFAM" id="SSF51735">
    <property type="entry name" value="NAD(P)-binding Rossmann-fold domains"/>
    <property type="match status" value="1"/>
</dbReference>
<dbReference type="CDD" id="cd00761">
    <property type="entry name" value="Glyco_tranf_GTA_type"/>
    <property type="match status" value="1"/>
</dbReference>
<evidence type="ECO:0000256" key="1">
    <source>
        <dbReference type="ARBA" id="ARBA00006739"/>
    </source>
</evidence>
<dbReference type="EMBL" id="AP026866">
    <property type="protein sequence ID" value="BDS05284.1"/>
    <property type="molecule type" value="Genomic_DNA"/>
</dbReference>
<dbReference type="InterPro" id="IPR050834">
    <property type="entry name" value="Glycosyltransf_2"/>
</dbReference>
<name>A0AAT9FH97_9BACT</name>
<organism evidence="5">
    <name type="scientific">Oceaniferula spumae</name>
    <dbReference type="NCBI Taxonomy" id="2979115"/>
    <lineage>
        <taxon>Bacteria</taxon>
        <taxon>Pseudomonadati</taxon>
        <taxon>Verrucomicrobiota</taxon>
        <taxon>Verrucomicrobiia</taxon>
        <taxon>Verrucomicrobiales</taxon>
        <taxon>Verrucomicrobiaceae</taxon>
        <taxon>Oceaniferula</taxon>
    </lineage>
</organism>
<dbReference type="InterPro" id="IPR001173">
    <property type="entry name" value="Glyco_trans_2-like"/>
</dbReference>
<sequence length="342" mass="38282">MARRIPKVSVVMPCYNAAGTVVRAVESIITQSFTDWELIVIDDGSQDDSANLVEAISKKLPEKIRLIRRPHLGVVGASNYGYSLAQAPLIARMDADDVSLPMRLEKQWCALQESPEIDIISCLVNFAGSHESAGGYAHHVDWANRQITKDQIRLSRFIDLPTPHPTLMFRKELLVNGPAYADGDFPEDYECFLRWIDRGAQVAKVPEVLFDWHDPSTRLSRNDARYDMEAFHRCKAPYLTKAIQQSGCGDRDLWIWGAGRPARKLAKTLERNWKKASGFVDVDPRKIGNYLQGRPVVAVDHLPKAENAVIVCYVASRGAGDVVRGQLLDLGRVEGIDFWIAA</sequence>
<dbReference type="KEGG" id="osu:NT6N_03240"/>
<comment type="similarity">
    <text evidence="1">Belongs to the glycosyltransferase 2 family.</text>
</comment>
<evidence type="ECO:0000256" key="2">
    <source>
        <dbReference type="ARBA" id="ARBA00022676"/>
    </source>
</evidence>
<feature type="domain" description="Glycosyltransferase 2-like" evidence="4">
    <location>
        <begin position="9"/>
        <end position="173"/>
    </location>
</feature>
<dbReference type="Pfam" id="PF00535">
    <property type="entry name" value="Glycos_transf_2"/>
    <property type="match status" value="1"/>
</dbReference>
<dbReference type="AlphaFoldDB" id="A0AAT9FH97"/>
<evidence type="ECO:0000256" key="3">
    <source>
        <dbReference type="ARBA" id="ARBA00022679"/>
    </source>
</evidence>